<dbReference type="Proteomes" id="UP000280104">
    <property type="component" value="Chromosome II"/>
</dbReference>
<gene>
    <name evidence="2" type="ORF">CAMPLR22A2D_LOCUS760</name>
</gene>
<feature type="compositionally biased region" description="Polar residues" evidence="1">
    <location>
        <begin position="269"/>
        <end position="282"/>
    </location>
</feature>
<proteinExistence type="predicted"/>
<dbReference type="AlphaFoldDB" id="A0A7H4LC28"/>
<dbReference type="SUPFAM" id="SSF50630">
    <property type="entry name" value="Acid proteases"/>
    <property type="match status" value="1"/>
</dbReference>
<protein>
    <submittedName>
        <fullName evidence="2">Uncharacterized protein</fullName>
    </submittedName>
</protein>
<evidence type="ECO:0000313" key="2">
    <source>
        <dbReference type="EMBL" id="SPT16166.1"/>
    </source>
</evidence>
<dbReference type="InterPro" id="IPR021109">
    <property type="entry name" value="Peptidase_aspartic_dom_sf"/>
</dbReference>
<dbReference type="PANTHER" id="PTHR33067:SF31">
    <property type="entry name" value="RNA-DIRECTED DNA POLYMERASE"/>
    <property type="match status" value="1"/>
</dbReference>
<dbReference type="CDD" id="cd00303">
    <property type="entry name" value="retropepsin_like"/>
    <property type="match status" value="1"/>
</dbReference>
<dbReference type="PANTHER" id="PTHR33067">
    <property type="entry name" value="RNA-DIRECTED DNA POLYMERASE-RELATED"/>
    <property type="match status" value="1"/>
</dbReference>
<sequence>MLDTTMPLGEFLDEQLARVRENEIIEYSDDEGPPPKYELLVVPEGYVMDEEAARAILACNDRYDLKKLLAKWKQQSLNARMKYDPAFATSPIFVTDKDYEFSVDLEIITLVEYDPFYGNESETVVAQLTKLNDIATLFTNDEKSRYYYILKIFSFSLKGGLSDYMARVKGELKLISKYASMVTTQAEQVLKAQSDLLDELNNKHDFAVRVATRTGRMTQEPLYPEGHPKRIEQDSQRNNLDAPSPSKKKKKKNDRTLHASSEPIVDTPENPNDNSISDAETQSGDEHEPSYNVNDNVHDDAQPSHNNDVETEPAVDLDNPQSKNQRYDKRDFVARKHGKEREPWVQKPMPFPPKSSKKKDDEDFERFAEMIRPIFLRMRLTDMLKVNPYDKYMKDIITNKRKIPEAEISTMLANYTFKGGIPKKLGDPGVPTIPCSIKRNYVKTALCDLGAGVSVMPLSLYRRLELNKLTPTEISLQMADKSTAIPVGICQDVPVVVANVTILTNFVILDIPEDDSMSIILGRPFLNTAGAVIDCNKGNLTFDAKGNEHTIHFPRKQPQVHSINSIGKIPTIIIGGFEFPLPTVKKNMIFLLLGMFISPLR</sequence>
<name>A0A7H4LC28_WHEAT</name>
<evidence type="ECO:0000313" key="3">
    <source>
        <dbReference type="Proteomes" id="UP000280104"/>
    </source>
</evidence>
<dbReference type="Gene3D" id="2.40.70.10">
    <property type="entry name" value="Acid Proteases"/>
    <property type="match status" value="1"/>
</dbReference>
<feature type="region of interest" description="Disordered" evidence="1">
    <location>
        <begin position="211"/>
        <end position="362"/>
    </location>
</feature>
<evidence type="ECO:0000256" key="1">
    <source>
        <dbReference type="SAM" id="MobiDB-lite"/>
    </source>
</evidence>
<feature type="compositionally biased region" description="Basic and acidic residues" evidence="1">
    <location>
        <begin position="226"/>
        <end position="235"/>
    </location>
</feature>
<accession>A0A7H4LC28</accession>
<feature type="compositionally biased region" description="Basic and acidic residues" evidence="1">
    <location>
        <begin position="325"/>
        <end position="344"/>
    </location>
</feature>
<reference evidence="2 3" key="1">
    <citation type="submission" date="2018-05" db="EMBL/GenBank/DDBJ databases">
        <authorList>
            <person name="Thind KAUR A."/>
        </authorList>
    </citation>
    <scope>NUCLEOTIDE SEQUENCE [LARGE SCALE GENOMIC DNA]</scope>
</reference>
<dbReference type="EMBL" id="LS480641">
    <property type="protein sequence ID" value="SPT16166.1"/>
    <property type="molecule type" value="Genomic_DNA"/>
</dbReference>
<organism evidence="2 3">
    <name type="scientific">Triticum aestivum</name>
    <name type="common">Wheat</name>
    <dbReference type="NCBI Taxonomy" id="4565"/>
    <lineage>
        <taxon>Eukaryota</taxon>
        <taxon>Viridiplantae</taxon>
        <taxon>Streptophyta</taxon>
        <taxon>Embryophyta</taxon>
        <taxon>Tracheophyta</taxon>
        <taxon>Spermatophyta</taxon>
        <taxon>Magnoliopsida</taxon>
        <taxon>Liliopsida</taxon>
        <taxon>Poales</taxon>
        <taxon>Poaceae</taxon>
        <taxon>BOP clade</taxon>
        <taxon>Pooideae</taxon>
        <taxon>Triticodae</taxon>
        <taxon>Triticeae</taxon>
        <taxon>Triticinae</taxon>
        <taxon>Triticum</taxon>
    </lineage>
</organism>